<keyword evidence="2" id="KW-1185">Reference proteome</keyword>
<reference evidence="2" key="1">
    <citation type="submission" date="2018-05" db="EMBL/GenBank/DDBJ databases">
        <title>Micromonospora globispora sp. nov. and Micromonospora rugosa sp. nov., isolated from marine sediment.</title>
        <authorList>
            <person name="Carro L."/>
            <person name="Aysel V."/>
            <person name="Cetin D."/>
            <person name="Igual J.M."/>
            <person name="Klenk H.-P."/>
            <person name="Trujillo M.E."/>
            <person name="Sahin N."/>
        </authorList>
    </citation>
    <scope>NUCLEOTIDE SEQUENCE [LARGE SCALE GENOMIC DNA]</scope>
    <source>
        <strain evidence="2">S2904</strain>
    </source>
</reference>
<accession>A0A317KA54</accession>
<proteinExistence type="predicted"/>
<gene>
    <name evidence="1" type="ORF">DLJ46_10670</name>
</gene>
<dbReference type="RefSeq" id="WP_109944498.1">
    <property type="nucleotide sequence ID" value="NZ_QGSV01000150.1"/>
</dbReference>
<evidence type="ECO:0000313" key="2">
    <source>
        <dbReference type="Proteomes" id="UP000245683"/>
    </source>
</evidence>
<evidence type="ECO:0000313" key="1">
    <source>
        <dbReference type="EMBL" id="PWU48899.1"/>
    </source>
</evidence>
<name>A0A317KA54_9ACTN</name>
<dbReference type="Proteomes" id="UP000245683">
    <property type="component" value="Unassembled WGS sequence"/>
</dbReference>
<protein>
    <submittedName>
        <fullName evidence="1">Uncharacterized protein</fullName>
    </submittedName>
</protein>
<dbReference type="OrthoDB" id="3579809at2"/>
<comment type="caution">
    <text evidence="1">The sequence shown here is derived from an EMBL/GenBank/DDBJ whole genome shotgun (WGS) entry which is preliminary data.</text>
</comment>
<dbReference type="AlphaFoldDB" id="A0A317KA54"/>
<dbReference type="EMBL" id="QGSV01000150">
    <property type="protein sequence ID" value="PWU48899.1"/>
    <property type="molecule type" value="Genomic_DNA"/>
</dbReference>
<organism evidence="1 2">
    <name type="scientific">Micromonospora globispora</name>
    <dbReference type="NCBI Taxonomy" id="1450148"/>
    <lineage>
        <taxon>Bacteria</taxon>
        <taxon>Bacillati</taxon>
        <taxon>Actinomycetota</taxon>
        <taxon>Actinomycetes</taxon>
        <taxon>Micromonosporales</taxon>
        <taxon>Micromonosporaceae</taxon>
        <taxon>Micromonospora</taxon>
    </lineage>
</organism>
<sequence>MNTVKKPLTPFGQQLKHRHVVENDEFAAFARRIIRAHGRRVAAGDVEALRDLVALSTNLDNAIGEAVIGLRAFGYSWAEIGQRLGITRQAAQQRWGDRP</sequence>